<dbReference type="GO" id="GO:0004497">
    <property type="term" value="F:monooxygenase activity"/>
    <property type="evidence" value="ECO:0007669"/>
    <property type="project" value="InterPro"/>
</dbReference>
<evidence type="ECO:0000313" key="6">
    <source>
        <dbReference type="EMBL" id="KAF4127667.1"/>
    </source>
</evidence>
<dbReference type="Gene3D" id="1.10.630.10">
    <property type="entry name" value="Cytochrome P450"/>
    <property type="match status" value="1"/>
</dbReference>
<dbReference type="PANTHER" id="PTHR24296">
    <property type="entry name" value="CYTOCHROME P450"/>
    <property type="match status" value="1"/>
</dbReference>
<comment type="similarity">
    <text evidence="1">Belongs to the cytochrome P450 family.</text>
</comment>
<dbReference type="SUPFAM" id="SSF48264">
    <property type="entry name" value="Cytochrome P450"/>
    <property type="match status" value="1"/>
</dbReference>
<gene>
    <name evidence="5" type="ORF">GN244_ATG07108</name>
    <name evidence="6" type="ORF">GN958_ATG23153</name>
</gene>
<keyword evidence="4" id="KW-0408">Iron</keyword>
<comment type="caution">
    <text evidence="5">The sequence shown here is derived from an EMBL/GenBank/DDBJ whole genome shotgun (WGS) entry which is preliminary data.</text>
</comment>
<accession>A0A833S510</accession>
<evidence type="ECO:0000313" key="5">
    <source>
        <dbReference type="EMBL" id="KAF4040677.1"/>
    </source>
</evidence>
<keyword evidence="3" id="KW-0560">Oxidoreductase</keyword>
<sequence>MEKFTFETFTEIGFGRKLENLASPDAHPFEAAFDDAHRISGYRFTTPAWLWVLKRLLNVGTERRLRDAVAMIDEFLMDTIIGTMERQQHGDQSAKRDIVSIILDTMETSGRTITPGDIRDIVFAGMIAGRDTTADALSWLMHALHNNSRVTKKLRVEILASLPKFAESESYVPSIDEVQGLPYEKLPFESFFDCHQLHPRYRISVSEIRCFLTGLLSQPAQALCSHFTRWHGLKACGALMPHRLFLSDL</sequence>
<dbReference type="Proteomes" id="UP000704712">
    <property type="component" value="Unassembled WGS sequence"/>
</dbReference>
<dbReference type="Pfam" id="PF00067">
    <property type="entry name" value="p450"/>
    <property type="match status" value="1"/>
</dbReference>
<dbReference type="Proteomes" id="UP000602510">
    <property type="component" value="Unassembled WGS sequence"/>
</dbReference>
<reference evidence="5" key="1">
    <citation type="submission" date="2020-04" db="EMBL/GenBank/DDBJ databases">
        <title>Hybrid Assembly of Korean Phytophthora infestans isolates.</title>
        <authorList>
            <person name="Prokchorchik M."/>
            <person name="Lee Y."/>
            <person name="Seo J."/>
            <person name="Cho J.-H."/>
            <person name="Park Y.-E."/>
            <person name="Jang D.-C."/>
            <person name="Im J.-S."/>
            <person name="Choi J.-G."/>
            <person name="Park H.-J."/>
            <person name="Lee G.-B."/>
            <person name="Lee Y.-G."/>
            <person name="Hong S.-Y."/>
            <person name="Cho K."/>
            <person name="Sohn K.H."/>
        </authorList>
    </citation>
    <scope>NUCLEOTIDE SEQUENCE</scope>
    <source>
        <strain evidence="5">KR_1_A1</strain>
        <strain evidence="6">KR_2_A2</strain>
    </source>
</reference>
<dbReference type="AlphaFoldDB" id="A0A833S510"/>
<organism evidence="5 7">
    <name type="scientific">Phytophthora infestans</name>
    <name type="common">Potato late blight agent</name>
    <name type="synonym">Botrytis infestans</name>
    <dbReference type="NCBI Taxonomy" id="4787"/>
    <lineage>
        <taxon>Eukaryota</taxon>
        <taxon>Sar</taxon>
        <taxon>Stramenopiles</taxon>
        <taxon>Oomycota</taxon>
        <taxon>Peronosporomycetes</taxon>
        <taxon>Peronosporales</taxon>
        <taxon>Peronosporaceae</taxon>
        <taxon>Phytophthora</taxon>
    </lineage>
</organism>
<dbReference type="GO" id="GO:0016705">
    <property type="term" value="F:oxidoreductase activity, acting on paired donors, with incorporation or reduction of molecular oxygen"/>
    <property type="evidence" value="ECO:0007669"/>
    <property type="project" value="InterPro"/>
</dbReference>
<protein>
    <submittedName>
        <fullName evidence="5">Cytochrome P450</fullName>
    </submittedName>
</protein>
<dbReference type="InterPro" id="IPR001128">
    <property type="entry name" value="Cyt_P450"/>
</dbReference>
<dbReference type="InterPro" id="IPR036396">
    <property type="entry name" value="Cyt_P450_sf"/>
</dbReference>
<evidence type="ECO:0000313" key="7">
    <source>
        <dbReference type="Proteomes" id="UP000602510"/>
    </source>
</evidence>
<dbReference type="EMBL" id="JAACNO010003229">
    <property type="protein sequence ID" value="KAF4127667.1"/>
    <property type="molecule type" value="Genomic_DNA"/>
</dbReference>
<evidence type="ECO:0000256" key="1">
    <source>
        <dbReference type="ARBA" id="ARBA00010617"/>
    </source>
</evidence>
<keyword evidence="2" id="KW-0479">Metal-binding</keyword>
<dbReference type="GO" id="GO:0020037">
    <property type="term" value="F:heme binding"/>
    <property type="evidence" value="ECO:0007669"/>
    <property type="project" value="InterPro"/>
</dbReference>
<name>A0A833S510_PHYIN</name>
<evidence type="ECO:0000256" key="4">
    <source>
        <dbReference type="ARBA" id="ARBA00023004"/>
    </source>
</evidence>
<proteinExistence type="inferred from homology"/>
<evidence type="ECO:0000256" key="3">
    <source>
        <dbReference type="ARBA" id="ARBA00023002"/>
    </source>
</evidence>
<keyword evidence="7" id="KW-1185">Reference proteome</keyword>
<evidence type="ECO:0000256" key="2">
    <source>
        <dbReference type="ARBA" id="ARBA00022723"/>
    </source>
</evidence>
<dbReference type="GO" id="GO:0005506">
    <property type="term" value="F:iron ion binding"/>
    <property type="evidence" value="ECO:0007669"/>
    <property type="project" value="InterPro"/>
</dbReference>
<dbReference type="EMBL" id="WSZM01000137">
    <property type="protein sequence ID" value="KAF4040677.1"/>
    <property type="molecule type" value="Genomic_DNA"/>
</dbReference>